<sequence>MTPRIVTGVDGSPTANEAATRAAVLASHTGAELHVVSAFGHIEERTVRAENVTVHLTPREDALRDAEATAELLRVQSPGISVIAASVEGRPAKALVSYAEEVEAELIVVGNKRVQGIARILGSIAADVAQKAHCDVYIAQTHGRG</sequence>
<organism evidence="3 4">
    <name type="scientific">Nocardioides seonyuensis</name>
    <dbReference type="NCBI Taxonomy" id="2518371"/>
    <lineage>
        <taxon>Bacteria</taxon>
        <taxon>Bacillati</taxon>
        <taxon>Actinomycetota</taxon>
        <taxon>Actinomycetes</taxon>
        <taxon>Propionibacteriales</taxon>
        <taxon>Nocardioidaceae</taxon>
        <taxon>Nocardioides</taxon>
    </lineage>
</organism>
<dbReference type="CDD" id="cd00293">
    <property type="entry name" value="USP-like"/>
    <property type="match status" value="1"/>
</dbReference>
<evidence type="ECO:0000256" key="1">
    <source>
        <dbReference type="ARBA" id="ARBA00008791"/>
    </source>
</evidence>
<dbReference type="OrthoDB" id="3427787at2"/>
<protein>
    <submittedName>
        <fullName evidence="3">Universal stress protein</fullName>
    </submittedName>
</protein>
<dbReference type="KEGG" id="nsn:EXE58_11155"/>
<dbReference type="Proteomes" id="UP000294853">
    <property type="component" value="Chromosome"/>
</dbReference>
<dbReference type="AlphaFoldDB" id="A0A4P7IFC2"/>
<evidence type="ECO:0000313" key="4">
    <source>
        <dbReference type="Proteomes" id="UP000294853"/>
    </source>
</evidence>
<keyword evidence="4" id="KW-1185">Reference proteome</keyword>
<gene>
    <name evidence="3" type="ORF">EXE58_11155</name>
</gene>
<dbReference type="Gene3D" id="3.40.50.620">
    <property type="entry name" value="HUPs"/>
    <property type="match status" value="1"/>
</dbReference>
<dbReference type="Pfam" id="PF00582">
    <property type="entry name" value="Usp"/>
    <property type="match status" value="1"/>
</dbReference>
<proteinExistence type="inferred from homology"/>
<dbReference type="RefSeq" id="WP_135267955.1">
    <property type="nucleotide sequence ID" value="NZ_CP038436.1"/>
</dbReference>
<accession>A0A4P7IFC2</accession>
<name>A0A4P7IFC2_9ACTN</name>
<dbReference type="SUPFAM" id="SSF52402">
    <property type="entry name" value="Adenine nucleotide alpha hydrolases-like"/>
    <property type="match status" value="1"/>
</dbReference>
<evidence type="ECO:0000259" key="2">
    <source>
        <dbReference type="Pfam" id="PF00582"/>
    </source>
</evidence>
<comment type="similarity">
    <text evidence="1">Belongs to the universal stress protein A family.</text>
</comment>
<dbReference type="PANTHER" id="PTHR46268">
    <property type="entry name" value="STRESS RESPONSE PROTEIN NHAX"/>
    <property type="match status" value="1"/>
</dbReference>
<dbReference type="PRINTS" id="PR01438">
    <property type="entry name" value="UNVRSLSTRESS"/>
</dbReference>
<evidence type="ECO:0000313" key="3">
    <source>
        <dbReference type="EMBL" id="QBX55964.1"/>
    </source>
</evidence>
<dbReference type="InterPro" id="IPR006016">
    <property type="entry name" value="UspA"/>
</dbReference>
<reference evidence="3 4" key="1">
    <citation type="submission" date="2019-03" db="EMBL/GenBank/DDBJ databases">
        <title>Three New Species of Nocardioides, Nocardioides euryhalodurans sp. nov., Nocardioides seonyuensis sp. nov. and Nocardioides eburneoflavus sp. nov. Iolated from Soil.</title>
        <authorList>
            <person name="Roh S.G."/>
            <person name="Lee C."/>
            <person name="Kim M.-K."/>
            <person name="Kim S.B."/>
        </authorList>
    </citation>
    <scope>NUCLEOTIDE SEQUENCE [LARGE SCALE GENOMIC DNA]</scope>
    <source>
        <strain evidence="3 4">MMS17-SY207-3</strain>
    </source>
</reference>
<dbReference type="PANTHER" id="PTHR46268:SF6">
    <property type="entry name" value="UNIVERSAL STRESS PROTEIN UP12"/>
    <property type="match status" value="1"/>
</dbReference>
<feature type="domain" description="UspA" evidence="2">
    <location>
        <begin position="1"/>
        <end position="138"/>
    </location>
</feature>
<dbReference type="EMBL" id="CP038436">
    <property type="protein sequence ID" value="QBX55964.1"/>
    <property type="molecule type" value="Genomic_DNA"/>
</dbReference>
<dbReference type="InterPro" id="IPR006015">
    <property type="entry name" value="Universal_stress_UspA"/>
</dbReference>
<dbReference type="InterPro" id="IPR014729">
    <property type="entry name" value="Rossmann-like_a/b/a_fold"/>
</dbReference>